<sequence>MKGKRGDGGVVVGGGGQHLRDREGGDSTAVTVAIPEEEEEEHSHDRHSGTNDDNARARSTDTVSTSQQGNGVQANTDTKDSKTAATAATAATATAKKSKAPEPPVFPFLAAYPWLQYNSIMVVVVACALMFTGFHMVRDQLQDVCQPTVTKASFFLDEAVGDGHWFRTSWNPNSCLLHPYTSKRSDVASCLNGDTAVFIGDSRVRQLFQALVQTFDPTFEVTTEQRHQDIHFTDNTTNVSLSFLWQPEIISADVQRLYSDWAAALQSGTRAPAMIVHSAGLWAMKRGEPIDTLVQQAEQLRDAMSAIPRATPIYWLPISRVDESLLWESRKAITNNVIHHFNARCKHVFADSRNTQGDLVVFADRILDVAADFTETEDGLHFESSLPKQVHLLLNHLCHGVRTLRRGSRTCCAAPERTAPHQWLVLATFAGCCAFVALLVLNRRRIADKLADPPRSTRFFDSFAQAAAAVKKTHPRLFVVSTVALCMIFIFIADRTGVFMVAAKEFQWSHFSLGCLAILALGLVSVRTSAKAGALNRDQTDEWKGWMQLCFLLYHYTGASQVLSIYVFIRVCVAAYIFMTGFGHYIYFTQKKEFTWHRITMVVLRVNIFTLFLSMTMNRTYQFYYFVPLSTFWFLMVCLVMWALRGLDGRLALVKPFTLIAIAALLYYETEDGATPVFDFIFDHKLLAPSSCVCL</sequence>
<evidence type="ECO:0000259" key="11">
    <source>
        <dbReference type="Pfam" id="PF24536"/>
    </source>
</evidence>
<dbReference type="GO" id="GO:0005975">
    <property type="term" value="P:carbohydrate metabolic process"/>
    <property type="evidence" value="ECO:0007669"/>
    <property type="project" value="UniProtKB-ARBA"/>
</dbReference>
<evidence type="ECO:0000256" key="6">
    <source>
        <dbReference type="ARBA" id="ARBA00023136"/>
    </source>
</evidence>
<dbReference type="AlphaFoldDB" id="F2TWK6"/>
<comment type="similarity">
    <text evidence="2">Belongs to the PC-esterase family. CASD1 subfamily.</text>
</comment>
<dbReference type="PANTHER" id="PTHR13533:SF1">
    <property type="entry name" value="N-ACETYLNEURAMINATE 9-O-ACETYLTRANSFERASE"/>
    <property type="match status" value="1"/>
</dbReference>
<accession>F2TWK6</accession>
<dbReference type="FunCoup" id="F2TWK6">
    <property type="interactions" value="396"/>
</dbReference>
<dbReference type="Pfam" id="PF24536">
    <property type="entry name" value="NXPE4_C"/>
    <property type="match status" value="1"/>
</dbReference>
<keyword evidence="3" id="KW-0808">Transferase</keyword>
<keyword evidence="7" id="KW-0325">Glycoprotein</keyword>
<feature type="domain" description="Cas1p 10 TM acyl transferase" evidence="10">
    <location>
        <begin position="408"/>
        <end position="648"/>
    </location>
</feature>
<feature type="transmembrane region" description="Helical" evidence="9">
    <location>
        <begin position="568"/>
        <end position="587"/>
    </location>
</feature>
<feature type="region of interest" description="Disordered" evidence="8">
    <location>
        <begin position="1"/>
        <end position="83"/>
    </location>
</feature>
<feature type="compositionally biased region" description="Polar residues" evidence="8">
    <location>
        <begin position="60"/>
        <end position="75"/>
    </location>
</feature>
<evidence type="ECO:0000256" key="2">
    <source>
        <dbReference type="ARBA" id="ARBA00010666"/>
    </source>
</evidence>
<comment type="subcellular location">
    <subcellularLocation>
        <location evidence="1">Membrane</location>
        <topology evidence="1">Multi-pass membrane protein</topology>
    </subcellularLocation>
</comment>
<dbReference type="Proteomes" id="UP000007799">
    <property type="component" value="Unassembled WGS sequence"/>
</dbReference>
<name>F2TWK6_SALR5</name>
<dbReference type="InParanoid" id="F2TWK6"/>
<dbReference type="InterPro" id="IPR012419">
    <property type="entry name" value="Cas1_AcylTrans_dom"/>
</dbReference>
<evidence type="ECO:0000256" key="8">
    <source>
        <dbReference type="SAM" id="MobiDB-lite"/>
    </source>
</evidence>
<dbReference type="KEGG" id="sre:PTSG_11589"/>
<dbReference type="OrthoDB" id="1932925at2759"/>
<keyword evidence="4 9" id="KW-0812">Transmembrane</keyword>
<feature type="compositionally biased region" description="Gly residues" evidence="8">
    <location>
        <begin position="8"/>
        <end position="17"/>
    </location>
</feature>
<evidence type="ECO:0000256" key="1">
    <source>
        <dbReference type="ARBA" id="ARBA00004141"/>
    </source>
</evidence>
<feature type="compositionally biased region" description="Basic and acidic residues" evidence="8">
    <location>
        <begin position="41"/>
        <end position="59"/>
    </location>
</feature>
<evidence type="ECO:0000256" key="7">
    <source>
        <dbReference type="ARBA" id="ARBA00023180"/>
    </source>
</evidence>
<protein>
    <submittedName>
        <fullName evidence="12">Uncharacterized protein</fullName>
    </submittedName>
</protein>
<organism evidence="13">
    <name type="scientific">Salpingoeca rosetta (strain ATCC 50818 / BSB-021)</name>
    <dbReference type="NCBI Taxonomy" id="946362"/>
    <lineage>
        <taxon>Eukaryota</taxon>
        <taxon>Choanoflagellata</taxon>
        <taxon>Craspedida</taxon>
        <taxon>Salpingoecidae</taxon>
        <taxon>Salpingoeca</taxon>
    </lineage>
</organism>
<evidence type="ECO:0000256" key="3">
    <source>
        <dbReference type="ARBA" id="ARBA00022679"/>
    </source>
</evidence>
<dbReference type="EMBL" id="GL832955">
    <property type="protein sequence ID" value="EGD72452.1"/>
    <property type="molecule type" value="Genomic_DNA"/>
</dbReference>
<dbReference type="GO" id="GO:0016740">
    <property type="term" value="F:transferase activity"/>
    <property type="evidence" value="ECO:0007669"/>
    <property type="project" value="UniProtKB-KW"/>
</dbReference>
<dbReference type="PANTHER" id="PTHR13533">
    <property type="entry name" value="N-ACETYLNEURAMINATE 9-O-ACETYLTRANSFERASE"/>
    <property type="match status" value="1"/>
</dbReference>
<feature type="transmembrane region" description="Helical" evidence="9">
    <location>
        <begin position="477"/>
        <end position="502"/>
    </location>
</feature>
<feature type="transmembrane region" description="Helical" evidence="9">
    <location>
        <begin position="623"/>
        <end position="644"/>
    </location>
</feature>
<dbReference type="GeneID" id="16067540"/>
<dbReference type="RefSeq" id="XP_004999021.1">
    <property type="nucleotide sequence ID" value="XM_004998964.1"/>
</dbReference>
<dbReference type="GO" id="GO:0016020">
    <property type="term" value="C:membrane"/>
    <property type="evidence" value="ECO:0007669"/>
    <property type="project" value="UniProtKB-SubCell"/>
</dbReference>
<feature type="transmembrane region" description="Helical" evidence="9">
    <location>
        <begin position="508"/>
        <end position="526"/>
    </location>
</feature>
<evidence type="ECO:0000313" key="13">
    <source>
        <dbReference type="Proteomes" id="UP000007799"/>
    </source>
</evidence>
<keyword evidence="13" id="KW-1185">Reference proteome</keyword>
<evidence type="ECO:0000256" key="5">
    <source>
        <dbReference type="ARBA" id="ARBA00022989"/>
    </source>
</evidence>
<dbReference type="OMA" id="PIYIFIR"/>
<feature type="domain" description="NXPE C-terminal" evidence="11">
    <location>
        <begin position="170"/>
        <end position="313"/>
    </location>
</feature>
<dbReference type="InterPro" id="IPR057106">
    <property type="entry name" value="NXPE4_C"/>
</dbReference>
<dbReference type="eggNOG" id="KOG1699">
    <property type="taxonomic scope" value="Eukaryota"/>
</dbReference>
<dbReference type="Pfam" id="PF07779">
    <property type="entry name" value="Cas1_AcylT"/>
    <property type="match status" value="1"/>
</dbReference>
<dbReference type="GO" id="GO:0005794">
    <property type="term" value="C:Golgi apparatus"/>
    <property type="evidence" value="ECO:0007669"/>
    <property type="project" value="UniProtKB-ARBA"/>
</dbReference>
<evidence type="ECO:0000313" key="12">
    <source>
        <dbReference type="EMBL" id="EGD72452.1"/>
    </source>
</evidence>
<feature type="transmembrane region" description="Helical" evidence="9">
    <location>
        <begin position="423"/>
        <end position="441"/>
    </location>
</feature>
<proteinExistence type="inferred from homology"/>
<keyword evidence="5 9" id="KW-1133">Transmembrane helix</keyword>
<gene>
    <name evidence="12" type="ORF">PTSG_11589</name>
</gene>
<reference evidence="12" key="1">
    <citation type="submission" date="2009-08" db="EMBL/GenBank/DDBJ databases">
        <title>Annotation of Salpingoeca rosetta.</title>
        <authorList>
            <consortium name="The Broad Institute Genome Sequencing Platform"/>
            <person name="Russ C."/>
            <person name="Cuomo C."/>
            <person name="Burger G."/>
            <person name="Gray M.W."/>
            <person name="Holland P.W.H."/>
            <person name="King N."/>
            <person name="Lang F.B.F."/>
            <person name="Roger A.J."/>
            <person name="Ruiz-Trillo I."/>
            <person name="Young S.K."/>
            <person name="Zeng Q."/>
            <person name="Gargeya S."/>
            <person name="Alvarado L."/>
            <person name="Berlin A."/>
            <person name="Chapman S.B."/>
            <person name="Chen Z."/>
            <person name="Freedman E."/>
            <person name="Gellesch M."/>
            <person name="Goldberg J."/>
            <person name="Griggs A."/>
            <person name="Gujja S."/>
            <person name="Heilman E."/>
            <person name="Heiman D."/>
            <person name="Howarth C."/>
            <person name="Mehta T."/>
            <person name="Neiman D."/>
            <person name="Pearson M."/>
            <person name="Roberts A."/>
            <person name="Saif S."/>
            <person name="Shea T."/>
            <person name="Shenoy N."/>
            <person name="Sisk P."/>
            <person name="Stolte C."/>
            <person name="Sykes S."/>
            <person name="White J."/>
            <person name="Yandava C."/>
            <person name="Haas B."/>
            <person name="Nusbaum C."/>
            <person name="Birren B."/>
        </authorList>
    </citation>
    <scope>NUCLEOTIDE SEQUENCE [LARGE SCALE GENOMIC DNA]</scope>
    <source>
        <strain evidence="12">ATCC 50818</strain>
    </source>
</reference>
<keyword evidence="6 9" id="KW-0472">Membrane</keyword>
<feature type="transmembrane region" description="Helical" evidence="9">
    <location>
        <begin position="651"/>
        <end position="668"/>
    </location>
</feature>
<evidence type="ECO:0000256" key="9">
    <source>
        <dbReference type="SAM" id="Phobius"/>
    </source>
</evidence>
<evidence type="ECO:0000259" key="10">
    <source>
        <dbReference type="Pfam" id="PF07779"/>
    </source>
</evidence>
<evidence type="ECO:0000256" key="4">
    <source>
        <dbReference type="ARBA" id="ARBA00022692"/>
    </source>
</evidence>